<dbReference type="CDD" id="cd06170">
    <property type="entry name" value="LuxR_C_like"/>
    <property type="match status" value="1"/>
</dbReference>
<dbReference type="GO" id="GO:0006355">
    <property type="term" value="P:regulation of DNA-templated transcription"/>
    <property type="evidence" value="ECO:0007669"/>
    <property type="project" value="InterPro"/>
</dbReference>
<keyword evidence="9" id="KW-1185">Reference proteome</keyword>
<dbReference type="PANTHER" id="PTHR43214:SF41">
    <property type="entry name" value="NITRATE_NITRITE RESPONSE REGULATOR PROTEIN NARP"/>
    <property type="match status" value="1"/>
</dbReference>
<dbReference type="InterPro" id="IPR016032">
    <property type="entry name" value="Sig_transdc_resp-reg_C-effctor"/>
</dbReference>
<name>A0A4Q1CNP2_9BACT</name>
<evidence type="ECO:0000256" key="2">
    <source>
        <dbReference type="ARBA" id="ARBA00023015"/>
    </source>
</evidence>
<feature type="domain" description="Response regulatory" evidence="7">
    <location>
        <begin position="7"/>
        <end position="124"/>
    </location>
</feature>
<gene>
    <name evidence="8" type="ORF">ESA94_07100</name>
</gene>
<dbReference type="PROSITE" id="PS50110">
    <property type="entry name" value="RESPONSE_REGULATORY"/>
    <property type="match status" value="1"/>
</dbReference>
<proteinExistence type="predicted"/>
<dbReference type="SUPFAM" id="SSF46894">
    <property type="entry name" value="C-terminal effector domain of the bipartite response regulators"/>
    <property type="match status" value="1"/>
</dbReference>
<dbReference type="RefSeq" id="WP_129130127.1">
    <property type="nucleotide sequence ID" value="NZ_SDHW01000001.1"/>
</dbReference>
<evidence type="ECO:0000259" key="7">
    <source>
        <dbReference type="PROSITE" id="PS50110"/>
    </source>
</evidence>
<dbReference type="InterPro" id="IPR001789">
    <property type="entry name" value="Sig_transdc_resp-reg_receiver"/>
</dbReference>
<evidence type="ECO:0000313" key="9">
    <source>
        <dbReference type="Proteomes" id="UP000290204"/>
    </source>
</evidence>
<dbReference type="CDD" id="cd17535">
    <property type="entry name" value="REC_NarL-like"/>
    <property type="match status" value="1"/>
</dbReference>
<keyword evidence="3" id="KW-0238">DNA-binding</keyword>
<organism evidence="8 9">
    <name type="scientific">Lacibacter luteus</name>
    <dbReference type="NCBI Taxonomy" id="2508719"/>
    <lineage>
        <taxon>Bacteria</taxon>
        <taxon>Pseudomonadati</taxon>
        <taxon>Bacteroidota</taxon>
        <taxon>Chitinophagia</taxon>
        <taxon>Chitinophagales</taxon>
        <taxon>Chitinophagaceae</taxon>
        <taxon>Lacibacter</taxon>
    </lineage>
</organism>
<keyword evidence="2" id="KW-0805">Transcription regulation</keyword>
<accession>A0A4Q1CNP2</accession>
<sequence>MSTTKIKLVIVDDHQIVIDGLRSLLKGYDQYEIVLESTHPSTIVNALQHLDVDILLTDVMMPEMNGLDLAKQVRQHYPSVKIIALSMNGEGSLVNQMIEESDISGYLLKNIGQTEFITALNKIAAGGIYFSEEVLQEMLKASERKKEDAEVNLTVREIEIIGLIEKEYSNKKIAEELFLSERTVETHRKNIFRKTKTNSVIGLIKYAYEHKLIH</sequence>
<dbReference type="PANTHER" id="PTHR43214">
    <property type="entry name" value="TWO-COMPONENT RESPONSE REGULATOR"/>
    <property type="match status" value="1"/>
</dbReference>
<evidence type="ECO:0000256" key="4">
    <source>
        <dbReference type="ARBA" id="ARBA00023163"/>
    </source>
</evidence>
<dbReference type="GO" id="GO:0000160">
    <property type="term" value="P:phosphorelay signal transduction system"/>
    <property type="evidence" value="ECO:0007669"/>
    <property type="project" value="InterPro"/>
</dbReference>
<dbReference type="OrthoDB" id="9797341at2"/>
<keyword evidence="1 5" id="KW-0597">Phosphoprotein</keyword>
<evidence type="ECO:0000256" key="3">
    <source>
        <dbReference type="ARBA" id="ARBA00023125"/>
    </source>
</evidence>
<dbReference type="InterPro" id="IPR039420">
    <property type="entry name" value="WalR-like"/>
</dbReference>
<evidence type="ECO:0000259" key="6">
    <source>
        <dbReference type="PROSITE" id="PS50043"/>
    </source>
</evidence>
<protein>
    <submittedName>
        <fullName evidence="8">Response regulator transcription factor</fullName>
    </submittedName>
</protein>
<keyword evidence="4" id="KW-0804">Transcription</keyword>
<feature type="domain" description="HTH luxR-type" evidence="6">
    <location>
        <begin position="146"/>
        <end position="211"/>
    </location>
</feature>
<dbReference type="SMART" id="SM00448">
    <property type="entry name" value="REC"/>
    <property type="match status" value="1"/>
</dbReference>
<dbReference type="SMART" id="SM00421">
    <property type="entry name" value="HTH_LUXR"/>
    <property type="match status" value="1"/>
</dbReference>
<dbReference type="Pfam" id="PF00072">
    <property type="entry name" value="Response_reg"/>
    <property type="match status" value="1"/>
</dbReference>
<dbReference type="InterPro" id="IPR058245">
    <property type="entry name" value="NreC/VraR/RcsB-like_REC"/>
</dbReference>
<dbReference type="InterPro" id="IPR000792">
    <property type="entry name" value="Tscrpt_reg_LuxR_C"/>
</dbReference>
<dbReference type="Proteomes" id="UP000290204">
    <property type="component" value="Unassembled WGS sequence"/>
</dbReference>
<reference evidence="8 9" key="1">
    <citation type="submission" date="2019-01" db="EMBL/GenBank/DDBJ databases">
        <title>Lacibacter sp. strain TTM-7.</title>
        <authorList>
            <person name="Chen W.-M."/>
        </authorList>
    </citation>
    <scope>NUCLEOTIDE SEQUENCE [LARGE SCALE GENOMIC DNA]</scope>
    <source>
        <strain evidence="8 9">TTM-7</strain>
    </source>
</reference>
<feature type="modified residue" description="4-aspartylphosphate" evidence="5">
    <location>
        <position position="58"/>
    </location>
</feature>
<dbReference type="Pfam" id="PF00196">
    <property type="entry name" value="GerE"/>
    <property type="match status" value="1"/>
</dbReference>
<evidence type="ECO:0000313" key="8">
    <source>
        <dbReference type="EMBL" id="RXK62757.1"/>
    </source>
</evidence>
<dbReference type="SUPFAM" id="SSF52172">
    <property type="entry name" value="CheY-like"/>
    <property type="match status" value="1"/>
</dbReference>
<comment type="caution">
    <text evidence="8">The sequence shown here is derived from an EMBL/GenBank/DDBJ whole genome shotgun (WGS) entry which is preliminary data.</text>
</comment>
<dbReference type="InterPro" id="IPR011006">
    <property type="entry name" value="CheY-like_superfamily"/>
</dbReference>
<dbReference type="PROSITE" id="PS50043">
    <property type="entry name" value="HTH_LUXR_2"/>
    <property type="match status" value="1"/>
</dbReference>
<dbReference type="GO" id="GO:0003677">
    <property type="term" value="F:DNA binding"/>
    <property type="evidence" value="ECO:0007669"/>
    <property type="project" value="UniProtKB-KW"/>
</dbReference>
<dbReference type="EMBL" id="SDHW01000001">
    <property type="protein sequence ID" value="RXK62757.1"/>
    <property type="molecule type" value="Genomic_DNA"/>
</dbReference>
<dbReference type="PRINTS" id="PR00038">
    <property type="entry name" value="HTHLUXR"/>
</dbReference>
<evidence type="ECO:0000256" key="1">
    <source>
        <dbReference type="ARBA" id="ARBA00022553"/>
    </source>
</evidence>
<dbReference type="Gene3D" id="3.40.50.2300">
    <property type="match status" value="1"/>
</dbReference>
<dbReference type="AlphaFoldDB" id="A0A4Q1CNP2"/>
<evidence type="ECO:0000256" key="5">
    <source>
        <dbReference type="PROSITE-ProRule" id="PRU00169"/>
    </source>
</evidence>